<dbReference type="Proteomes" id="UP000663879">
    <property type="component" value="Unassembled WGS sequence"/>
</dbReference>
<evidence type="ECO:0000256" key="1">
    <source>
        <dbReference type="SAM" id="MobiDB-lite"/>
    </source>
</evidence>
<protein>
    <submittedName>
        <fullName evidence="2">Uncharacterized protein</fullName>
    </submittedName>
</protein>
<accession>A0A814P4Y9</accession>
<feature type="region of interest" description="Disordered" evidence="1">
    <location>
        <begin position="1"/>
        <end position="23"/>
    </location>
</feature>
<evidence type="ECO:0000313" key="2">
    <source>
        <dbReference type="EMBL" id="CAF1099037.1"/>
    </source>
</evidence>
<feature type="compositionally biased region" description="Polar residues" evidence="1">
    <location>
        <begin position="1"/>
        <end position="12"/>
    </location>
</feature>
<dbReference type="AlphaFoldDB" id="A0A814P4Y9"/>
<name>A0A814P4Y9_9BILA</name>
<reference evidence="2" key="1">
    <citation type="submission" date="2021-02" db="EMBL/GenBank/DDBJ databases">
        <authorList>
            <person name="Nowell W R."/>
        </authorList>
    </citation>
    <scope>NUCLEOTIDE SEQUENCE</scope>
    <source>
        <strain evidence="2">Ploen Becks lab</strain>
    </source>
</reference>
<keyword evidence="3" id="KW-1185">Reference proteome</keyword>
<dbReference type="EMBL" id="CAJNOC010007446">
    <property type="protein sequence ID" value="CAF1099037.1"/>
    <property type="molecule type" value="Genomic_DNA"/>
</dbReference>
<proteinExistence type="predicted"/>
<comment type="caution">
    <text evidence="2">The sequence shown here is derived from an EMBL/GenBank/DDBJ whole genome shotgun (WGS) entry which is preliminary data.</text>
</comment>
<gene>
    <name evidence="2" type="ORF">OXX778_LOCUS21052</name>
</gene>
<evidence type="ECO:0000313" key="3">
    <source>
        <dbReference type="Proteomes" id="UP000663879"/>
    </source>
</evidence>
<organism evidence="2 3">
    <name type="scientific">Brachionus calyciflorus</name>
    <dbReference type="NCBI Taxonomy" id="104777"/>
    <lineage>
        <taxon>Eukaryota</taxon>
        <taxon>Metazoa</taxon>
        <taxon>Spiralia</taxon>
        <taxon>Gnathifera</taxon>
        <taxon>Rotifera</taxon>
        <taxon>Eurotatoria</taxon>
        <taxon>Monogononta</taxon>
        <taxon>Pseudotrocha</taxon>
        <taxon>Ploima</taxon>
        <taxon>Brachionidae</taxon>
        <taxon>Brachionus</taxon>
    </lineage>
</organism>
<sequence>MSSQQTPVTTRDNSNRKTSRLTKLKDKKKTIEIDKENSLIIDEFNNYCLESRYYSEESEENLNDPLNFTN</sequence>